<proteinExistence type="predicted"/>
<evidence type="ECO:0000256" key="9">
    <source>
        <dbReference type="SAM" id="SignalP"/>
    </source>
</evidence>
<dbReference type="RefSeq" id="XP_024113518.1">
    <property type="nucleotide sequence ID" value="XM_024257750.2"/>
</dbReference>
<dbReference type="Proteomes" id="UP000261560">
    <property type="component" value="Unplaced"/>
</dbReference>
<evidence type="ECO:0000256" key="6">
    <source>
        <dbReference type="ARBA" id="ARBA00023170"/>
    </source>
</evidence>
<dbReference type="PaxDb" id="30732-ENSOMEP00000004316"/>
<dbReference type="GO" id="GO:0004896">
    <property type="term" value="F:cytokine receptor activity"/>
    <property type="evidence" value="ECO:0007669"/>
    <property type="project" value="InterPro"/>
</dbReference>
<feature type="compositionally biased region" description="Polar residues" evidence="8">
    <location>
        <begin position="384"/>
        <end position="415"/>
    </location>
</feature>
<evidence type="ECO:0000259" key="10">
    <source>
        <dbReference type="PROSITE" id="PS50853"/>
    </source>
</evidence>
<dbReference type="Gene3D" id="2.60.40.10">
    <property type="entry name" value="Immunoglobulins"/>
    <property type="match status" value="1"/>
</dbReference>
<evidence type="ECO:0000256" key="5">
    <source>
        <dbReference type="ARBA" id="ARBA00023136"/>
    </source>
</evidence>
<dbReference type="GO" id="GO:0030097">
    <property type="term" value="P:hemopoiesis"/>
    <property type="evidence" value="ECO:0007669"/>
    <property type="project" value="TreeGrafter"/>
</dbReference>
<keyword evidence="7" id="KW-0325">Glycoprotein</keyword>
<dbReference type="AlphaFoldDB" id="A0A3B3BFE2"/>
<evidence type="ECO:0000256" key="8">
    <source>
        <dbReference type="SAM" id="MobiDB-lite"/>
    </source>
</evidence>
<evidence type="ECO:0000313" key="12">
    <source>
        <dbReference type="Proteomes" id="UP000261560"/>
    </source>
</evidence>
<feature type="region of interest" description="Disordered" evidence="8">
    <location>
        <begin position="305"/>
        <end position="447"/>
    </location>
</feature>
<keyword evidence="12" id="KW-1185">Reference proteome</keyword>
<dbReference type="GO" id="GO:0009897">
    <property type="term" value="C:external side of plasma membrane"/>
    <property type="evidence" value="ECO:0007669"/>
    <property type="project" value="TreeGrafter"/>
</dbReference>
<reference evidence="11" key="2">
    <citation type="submission" date="2025-09" db="UniProtKB">
        <authorList>
            <consortium name="Ensembl"/>
        </authorList>
    </citation>
    <scope>IDENTIFICATION</scope>
</reference>
<dbReference type="GeneTree" id="ENSGT01120000271963"/>
<evidence type="ECO:0000313" key="11">
    <source>
        <dbReference type="Ensembl" id="ENSOMEP00000004316.1"/>
    </source>
</evidence>
<keyword evidence="4" id="KW-1133">Transmembrane helix</keyword>
<feature type="chain" id="PRO_5017417730" evidence="9">
    <location>
        <begin position="23"/>
        <end position="447"/>
    </location>
</feature>
<evidence type="ECO:0000256" key="2">
    <source>
        <dbReference type="ARBA" id="ARBA00022692"/>
    </source>
</evidence>
<dbReference type="InterPro" id="IPR003961">
    <property type="entry name" value="FN3_dom"/>
</dbReference>
<accession>A0A3B3BFE2</accession>
<keyword evidence="2" id="KW-0812">Transmembrane</keyword>
<dbReference type="Ensembl" id="ENSOMET00000009361.1">
    <property type="protein sequence ID" value="ENSOMEP00000004316.1"/>
    <property type="gene ID" value="ENSOMEG00000005253.1"/>
</dbReference>
<dbReference type="PANTHER" id="PTHR23037:SF27">
    <property type="entry name" value="INTERLEUKIN-7 RECEPTOR SUBUNIT ALPHA"/>
    <property type="match status" value="1"/>
</dbReference>
<sequence length="447" mass="48994">MAFGRKMGALLLLMMMWSGCRAQSGDGDSELRMSCSSHISTRGCNVTCQLQTDASSSEDEEDEEGNSVVKTSMCYSEWTRSGKKTKCVEAAGDSVHSGDLSPVVPVKVTVLLQRGGRLSSVLNLTKIVKPQSPQVWNVSFDLETNQTVIFIKTPYQNDFLRVENQLFQLHIWTAGQNLIQNISSQDCLKFDMNHLQRRSQYHVKVRSIPCGALKGSWSDWSETVSFSGPADPPAGPVEQRYQLVVCSVLVVVMICSAFIFWRKQILTFIWPIIPHPKQTLVQICRPHKGLLLSLNPEEFSSLNVSPVDPVGPVDPAGPVDPMDPVDPVDPVDPMDPVDPVDPVDQAAPEDQLLASSPQPSSTQSSDCRSTTSVSTEELEISALPSRTSSDSEDSWQNAGSASIHQAAQQNQQDTTPPEGGSAASSLEFRVTQPEEAYVTMSSFYRTK</sequence>
<dbReference type="GO" id="GO:0046427">
    <property type="term" value="P:positive regulation of receptor signaling pathway via JAK-STAT"/>
    <property type="evidence" value="ECO:0007669"/>
    <property type="project" value="TreeGrafter"/>
</dbReference>
<protein>
    <submittedName>
        <fullName evidence="11">Interleukin 7 receptor</fullName>
    </submittedName>
</protein>
<reference evidence="11" key="1">
    <citation type="submission" date="2025-08" db="UniProtKB">
        <authorList>
            <consortium name="Ensembl"/>
        </authorList>
    </citation>
    <scope>IDENTIFICATION</scope>
</reference>
<dbReference type="OMA" id="QIHRVDD"/>
<feature type="compositionally biased region" description="Polar residues" evidence="8">
    <location>
        <begin position="366"/>
        <end position="375"/>
    </location>
</feature>
<dbReference type="GeneID" id="112136155"/>
<feature type="domain" description="Fibronectin type-III" evidence="10">
    <location>
        <begin position="129"/>
        <end position="230"/>
    </location>
</feature>
<keyword evidence="6" id="KW-0675">Receptor</keyword>
<name>A0A3B3BFE2_ORYME</name>
<dbReference type="KEGG" id="oml:112136155"/>
<dbReference type="STRING" id="30732.ENSOMEP00000004316"/>
<comment type="subcellular location">
    <subcellularLocation>
        <location evidence="1">Membrane</location>
        <topology evidence="1">Single-pass type I membrane protein</topology>
    </subcellularLocation>
</comment>
<dbReference type="InterPro" id="IPR013783">
    <property type="entry name" value="Ig-like_fold"/>
</dbReference>
<dbReference type="SUPFAM" id="SSF49265">
    <property type="entry name" value="Fibronectin type III"/>
    <property type="match status" value="1"/>
</dbReference>
<dbReference type="PROSITE" id="PS01355">
    <property type="entry name" value="HEMATOPO_REC_S_F1"/>
    <property type="match status" value="1"/>
</dbReference>
<evidence type="ECO:0000256" key="1">
    <source>
        <dbReference type="ARBA" id="ARBA00004479"/>
    </source>
</evidence>
<dbReference type="PROSITE" id="PS51257">
    <property type="entry name" value="PROKAR_LIPOPROTEIN"/>
    <property type="match status" value="1"/>
</dbReference>
<feature type="compositionally biased region" description="Low complexity" evidence="8">
    <location>
        <begin position="355"/>
        <end position="365"/>
    </location>
</feature>
<feature type="compositionally biased region" description="Low complexity" evidence="8">
    <location>
        <begin position="306"/>
        <end position="322"/>
    </location>
</feature>
<organism evidence="11 12">
    <name type="scientific">Oryzias melastigma</name>
    <name type="common">Marine medaka</name>
    <dbReference type="NCBI Taxonomy" id="30732"/>
    <lineage>
        <taxon>Eukaryota</taxon>
        <taxon>Metazoa</taxon>
        <taxon>Chordata</taxon>
        <taxon>Craniata</taxon>
        <taxon>Vertebrata</taxon>
        <taxon>Euteleostomi</taxon>
        <taxon>Actinopterygii</taxon>
        <taxon>Neopterygii</taxon>
        <taxon>Teleostei</taxon>
        <taxon>Neoteleostei</taxon>
        <taxon>Acanthomorphata</taxon>
        <taxon>Ovalentaria</taxon>
        <taxon>Atherinomorphae</taxon>
        <taxon>Beloniformes</taxon>
        <taxon>Adrianichthyidae</taxon>
        <taxon>Oryziinae</taxon>
        <taxon>Oryzias</taxon>
    </lineage>
</organism>
<keyword evidence="3 9" id="KW-0732">Signal</keyword>
<dbReference type="PROSITE" id="PS50853">
    <property type="entry name" value="FN3"/>
    <property type="match status" value="1"/>
</dbReference>
<keyword evidence="5" id="KW-0472">Membrane</keyword>
<evidence type="ECO:0000256" key="7">
    <source>
        <dbReference type="ARBA" id="ARBA00023180"/>
    </source>
</evidence>
<dbReference type="InterPro" id="IPR036116">
    <property type="entry name" value="FN3_sf"/>
</dbReference>
<dbReference type="InterPro" id="IPR003531">
    <property type="entry name" value="Hempt_rcpt_S_F1_CS"/>
</dbReference>
<evidence type="ECO:0000256" key="4">
    <source>
        <dbReference type="ARBA" id="ARBA00022989"/>
    </source>
</evidence>
<dbReference type="PANTHER" id="PTHR23037">
    <property type="entry name" value="CYTOKINE RECEPTOR"/>
    <property type="match status" value="1"/>
</dbReference>
<evidence type="ECO:0000256" key="3">
    <source>
        <dbReference type="ARBA" id="ARBA00022729"/>
    </source>
</evidence>
<feature type="signal peptide" evidence="9">
    <location>
        <begin position="1"/>
        <end position="22"/>
    </location>
</feature>